<evidence type="ECO:0000259" key="7">
    <source>
        <dbReference type="Pfam" id="PF14322"/>
    </source>
</evidence>
<keyword evidence="3" id="KW-0732">Signal</keyword>
<accession>A0ABN1J1T0</accession>
<dbReference type="InterPro" id="IPR011990">
    <property type="entry name" value="TPR-like_helical_dom_sf"/>
</dbReference>
<keyword evidence="4" id="KW-0472">Membrane</keyword>
<feature type="domain" description="RagB/SusD" evidence="6">
    <location>
        <begin position="356"/>
        <end position="432"/>
    </location>
</feature>
<protein>
    <submittedName>
        <fullName evidence="8">RagB/SusD family nutrient uptake outer membrane protein</fullName>
    </submittedName>
</protein>
<dbReference type="Proteomes" id="UP001501758">
    <property type="component" value="Unassembled WGS sequence"/>
</dbReference>
<evidence type="ECO:0000313" key="9">
    <source>
        <dbReference type="Proteomes" id="UP001501758"/>
    </source>
</evidence>
<organism evidence="8 9">
    <name type="scientific">Aquimarina litoralis</name>
    <dbReference type="NCBI Taxonomy" id="584605"/>
    <lineage>
        <taxon>Bacteria</taxon>
        <taxon>Pseudomonadati</taxon>
        <taxon>Bacteroidota</taxon>
        <taxon>Flavobacteriia</taxon>
        <taxon>Flavobacteriales</taxon>
        <taxon>Flavobacteriaceae</taxon>
        <taxon>Aquimarina</taxon>
    </lineage>
</organism>
<keyword evidence="5" id="KW-0998">Cell outer membrane</keyword>
<keyword evidence="9" id="KW-1185">Reference proteome</keyword>
<evidence type="ECO:0000256" key="4">
    <source>
        <dbReference type="ARBA" id="ARBA00023136"/>
    </source>
</evidence>
<dbReference type="InterPro" id="IPR033985">
    <property type="entry name" value="SusD-like_N"/>
</dbReference>
<evidence type="ECO:0000256" key="1">
    <source>
        <dbReference type="ARBA" id="ARBA00004442"/>
    </source>
</evidence>
<evidence type="ECO:0000256" key="2">
    <source>
        <dbReference type="ARBA" id="ARBA00006275"/>
    </source>
</evidence>
<comment type="subcellular location">
    <subcellularLocation>
        <location evidence="1">Cell outer membrane</location>
    </subcellularLocation>
</comment>
<evidence type="ECO:0000259" key="6">
    <source>
        <dbReference type="Pfam" id="PF07980"/>
    </source>
</evidence>
<proteinExistence type="inferred from homology"/>
<dbReference type="InterPro" id="IPR012944">
    <property type="entry name" value="SusD_RagB_dom"/>
</dbReference>
<dbReference type="SUPFAM" id="SSF48452">
    <property type="entry name" value="TPR-like"/>
    <property type="match status" value="1"/>
</dbReference>
<dbReference type="Pfam" id="PF14322">
    <property type="entry name" value="SusD-like_3"/>
    <property type="match status" value="1"/>
</dbReference>
<gene>
    <name evidence="8" type="ORF">GCM10009430_32890</name>
</gene>
<reference evidence="8 9" key="1">
    <citation type="journal article" date="2019" name="Int. J. Syst. Evol. Microbiol.">
        <title>The Global Catalogue of Microorganisms (GCM) 10K type strain sequencing project: providing services to taxonomists for standard genome sequencing and annotation.</title>
        <authorList>
            <consortium name="The Broad Institute Genomics Platform"/>
            <consortium name="The Broad Institute Genome Sequencing Center for Infectious Disease"/>
            <person name="Wu L."/>
            <person name="Ma J."/>
        </authorList>
    </citation>
    <scope>NUCLEOTIDE SEQUENCE [LARGE SCALE GENOMIC DNA]</scope>
    <source>
        <strain evidence="8 9">JCM 15974</strain>
    </source>
</reference>
<comment type="caution">
    <text evidence="8">The sequence shown here is derived from an EMBL/GenBank/DDBJ whole genome shotgun (WGS) entry which is preliminary data.</text>
</comment>
<dbReference type="Pfam" id="PF07980">
    <property type="entry name" value="SusD_RagB"/>
    <property type="match status" value="1"/>
</dbReference>
<dbReference type="CDD" id="cd08977">
    <property type="entry name" value="SusD"/>
    <property type="match status" value="1"/>
</dbReference>
<dbReference type="Gene3D" id="1.25.40.390">
    <property type="match status" value="1"/>
</dbReference>
<comment type="similarity">
    <text evidence="2">Belongs to the SusD family.</text>
</comment>
<evidence type="ECO:0000256" key="5">
    <source>
        <dbReference type="ARBA" id="ARBA00023237"/>
    </source>
</evidence>
<evidence type="ECO:0000256" key="3">
    <source>
        <dbReference type="ARBA" id="ARBA00022729"/>
    </source>
</evidence>
<sequence length="467" mass="53313">MIKTYYYNQKVKKEMKRYIKTIFILTIIFANISCENRLDTEPEQSLTSENAFDTPEKVINILIGTYAQAGQGASYGGQLYTIAELLVNDQELKWNGTFTDPSEFNNKAINTNNTFVTNLWLNGYDISNQANIVLDNLDVFENLDRKNSVEGQAKFLRAVTYFDLLRFFSKHNNNSINNDEPGVPIMREPVLQLEDITYPSRNTIGEVYDFIINDLEDAIVLLPETNGVFASSLAAKSLLARIYLQIGNYEKARDLSNEVIQSGRYVLTENLNDAYNNDDNSTEDIFAWQVTDSDGTNSMNTFWATDRFGGRPGNPDISIEDAFFRIFDDFNDARAGYFYIDSETGSGIASFKWIFGNSNIPFIRLPEMYLIRAESNFILNTTIGATPLNDVNIVRNRSNAFILPDVTYVDIILERLRELSFEGHKLHDFKRLEISVGEIPFDDNRLVLPIPQREININPNLEQNDGY</sequence>
<dbReference type="EMBL" id="BAAAGE010000003">
    <property type="protein sequence ID" value="GAA0726171.1"/>
    <property type="molecule type" value="Genomic_DNA"/>
</dbReference>
<name>A0ABN1J1T0_9FLAO</name>
<feature type="domain" description="SusD-like N-terminal" evidence="7">
    <location>
        <begin position="38"/>
        <end position="244"/>
    </location>
</feature>
<evidence type="ECO:0000313" key="8">
    <source>
        <dbReference type="EMBL" id="GAA0726171.1"/>
    </source>
</evidence>